<evidence type="ECO:0000259" key="1">
    <source>
        <dbReference type="PROSITE" id="PS51186"/>
    </source>
</evidence>
<feature type="domain" description="N-acetyltransferase" evidence="1">
    <location>
        <begin position="51"/>
        <end position="208"/>
    </location>
</feature>
<dbReference type="AlphaFoldDB" id="Q0FTR7"/>
<name>Q0FTR7_SALBH</name>
<dbReference type="Pfam" id="PF13508">
    <property type="entry name" value="Acetyltransf_7"/>
    <property type="match status" value="1"/>
</dbReference>
<dbReference type="Gene3D" id="3.40.630.30">
    <property type="match status" value="1"/>
</dbReference>
<organism evidence="2 3">
    <name type="scientific">Salipiger bermudensis (strain DSM 26914 / JCM 13377 / KCTC 12554 / HTCC2601)</name>
    <name type="common">Pelagibaca bermudensis</name>
    <dbReference type="NCBI Taxonomy" id="314265"/>
    <lineage>
        <taxon>Bacteria</taxon>
        <taxon>Pseudomonadati</taxon>
        <taxon>Pseudomonadota</taxon>
        <taxon>Alphaproteobacteria</taxon>
        <taxon>Rhodobacterales</taxon>
        <taxon>Roseobacteraceae</taxon>
        <taxon>Salipiger</taxon>
    </lineage>
</organism>
<gene>
    <name evidence="2" type="ORF">R2601_20134</name>
</gene>
<reference evidence="2 3" key="1">
    <citation type="journal article" date="2010" name="J. Bacteriol.">
        <title>Genome sequences of Pelagibaca bermudensis HTCC2601T and Maritimibacter alkaliphilus HTCC2654T, the type strains of two marine Roseobacter genera.</title>
        <authorList>
            <person name="Thrash J.C."/>
            <person name="Cho J.C."/>
            <person name="Ferriera S."/>
            <person name="Johnson J."/>
            <person name="Vergin K.L."/>
            <person name="Giovannoni S.J."/>
        </authorList>
    </citation>
    <scope>NUCLEOTIDE SEQUENCE [LARGE SCALE GENOMIC DNA]</scope>
    <source>
        <strain evidence="3">DSM 26914 / JCM 13377 / KCTC 12554 / HTCC2601</strain>
    </source>
</reference>
<sequence>MPYTNREGLRPIYAQSARENELLSEIEELESELRAFVAVALQHGMRDYCETRHPDLTREIEAGIQRSRERAEMKYAKILAQILRVPGLHATRGETEERTYYRTAEDNVAYIEHALQKKRFILNGIWVAPAYRGKGIAHRILRRLVEAADETDFGIALDHEPFGEEGLSREDLVAFYNRHGFQTHAGKAEGMFRFPRTPLDLYARPHMV</sequence>
<evidence type="ECO:0000313" key="2">
    <source>
        <dbReference type="EMBL" id="EAU47682.1"/>
    </source>
</evidence>
<accession>Q0FTR7</accession>
<dbReference type="CDD" id="cd04301">
    <property type="entry name" value="NAT_SF"/>
    <property type="match status" value="1"/>
</dbReference>
<dbReference type="RefSeq" id="WP_007798717.1">
    <property type="nucleotide sequence ID" value="NZ_DS022276.1"/>
</dbReference>
<dbReference type="GO" id="GO:0016747">
    <property type="term" value="F:acyltransferase activity, transferring groups other than amino-acyl groups"/>
    <property type="evidence" value="ECO:0007669"/>
    <property type="project" value="InterPro"/>
</dbReference>
<proteinExistence type="predicted"/>
<dbReference type="eggNOG" id="ENOG502ZFJ5">
    <property type="taxonomic scope" value="Bacteria"/>
</dbReference>
<dbReference type="Proteomes" id="UP000006230">
    <property type="component" value="Unassembled WGS sequence"/>
</dbReference>
<comment type="caution">
    <text evidence="2">The sequence shown here is derived from an EMBL/GenBank/DDBJ whole genome shotgun (WGS) entry which is preliminary data.</text>
</comment>
<dbReference type="HOGENOM" id="CLU_1383313_0_0_5"/>
<dbReference type="InterPro" id="IPR000182">
    <property type="entry name" value="GNAT_dom"/>
</dbReference>
<dbReference type="EMBL" id="AATQ01000005">
    <property type="protein sequence ID" value="EAU47682.1"/>
    <property type="molecule type" value="Genomic_DNA"/>
</dbReference>
<dbReference type="SUPFAM" id="SSF55729">
    <property type="entry name" value="Acyl-CoA N-acyltransferases (Nat)"/>
    <property type="match status" value="1"/>
</dbReference>
<dbReference type="OrthoDB" id="7845888at2"/>
<keyword evidence="3" id="KW-1185">Reference proteome</keyword>
<evidence type="ECO:0000313" key="3">
    <source>
        <dbReference type="Proteomes" id="UP000006230"/>
    </source>
</evidence>
<protein>
    <recommendedName>
        <fullName evidence="1">N-acetyltransferase domain-containing protein</fullName>
    </recommendedName>
</protein>
<dbReference type="PROSITE" id="PS51186">
    <property type="entry name" value="GNAT"/>
    <property type="match status" value="1"/>
</dbReference>
<dbReference type="InterPro" id="IPR016181">
    <property type="entry name" value="Acyl_CoA_acyltransferase"/>
</dbReference>